<gene>
    <name evidence="3" type="ORF">FD14_GL002792</name>
</gene>
<feature type="transmembrane region" description="Helical" evidence="1">
    <location>
        <begin position="53"/>
        <end position="75"/>
    </location>
</feature>
<dbReference type="AlphaFoldDB" id="A0A0R2EHX2"/>
<accession>A0A0R2EHX2</accession>
<reference evidence="3 4" key="1">
    <citation type="journal article" date="2015" name="Genome Announc.">
        <title>Expanding the biotechnology potential of lactobacilli through comparative genomics of 213 strains and associated genera.</title>
        <authorList>
            <person name="Sun Z."/>
            <person name="Harris H.M."/>
            <person name="McCann A."/>
            <person name="Guo C."/>
            <person name="Argimon S."/>
            <person name="Zhang W."/>
            <person name="Yang X."/>
            <person name="Jeffery I.B."/>
            <person name="Cooney J.C."/>
            <person name="Kagawa T.F."/>
            <person name="Liu W."/>
            <person name="Song Y."/>
            <person name="Salvetti E."/>
            <person name="Wrobel A."/>
            <person name="Rasinkangas P."/>
            <person name="Parkhill J."/>
            <person name="Rea M.C."/>
            <person name="O'Sullivan O."/>
            <person name="Ritari J."/>
            <person name="Douillard F.P."/>
            <person name="Paul Ross R."/>
            <person name="Yang R."/>
            <person name="Briner A.E."/>
            <person name="Felis G.E."/>
            <person name="de Vos W.M."/>
            <person name="Barrangou R."/>
            <person name="Klaenhammer T.R."/>
            <person name="Caufield P.W."/>
            <person name="Cui Y."/>
            <person name="Zhang H."/>
            <person name="O'Toole P.W."/>
        </authorList>
    </citation>
    <scope>NUCLEOTIDE SEQUENCE [LARGE SCALE GENOMIC DNA]</scope>
    <source>
        <strain evidence="3 4">DSM 23365</strain>
    </source>
</reference>
<keyword evidence="4" id="KW-1185">Reference proteome</keyword>
<feature type="domain" description="DUF1648" evidence="2">
    <location>
        <begin position="23"/>
        <end position="60"/>
    </location>
</feature>
<evidence type="ECO:0000259" key="2">
    <source>
        <dbReference type="Pfam" id="PF07853"/>
    </source>
</evidence>
<dbReference type="PATRIC" id="fig|1423804.4.peg.3007"/>
<comment type="caution">
    <text evidence="3">The sequence shown here is derived from an EMBL/GenBank/DDBJ whole genome shotgun (WGS) entry which is preliminary data.</text>
</comment>
<dbReference type="Proteomes" id="UP000051442">
    <property type="component" value="Unassembled WGS sequence"/>
</dbReference>
<dbReference type="STRING" id="1423804.FD14_GL002792"/>
<keyword evidence="1" id="KW-0472">Membrane</keyword>
<protein>
    <recommendedName>
        <fullName evidence="2">DUF1648 domain-containing protein</fullName>
    </recommendedName>
</protein>
<name>A0A0R2EHX2_9LACO</name>
<sequence length="119" mass="13375">MNSRKEATTLKQFRLTIRLVEGLGLLVSLFFFFKAPDQITMHFNGNGTGDATGSRWLIFLEEVLLVIVGEGGILYATHFRKQRELTELPRILPNEWSLIVAVVAVLVLFSVLMGQQIAI</sequence>
<organism evidence="3 4">
    <name type="scientific">Secundilactobacillus similis DSM 23365 = JCM 2765</name>
    <dbReference type="NCBI Taxonomy" id="1423804"/>
    <lineage>
        <taxon>Bacteria</taxon>
        <taxon>Bacillati</taxon>
        <taxon>Bacillota</taxon>
        <taxon>Bacilli</taxon>
        <taxon>Lactobacillales</taxon>
        <taxon>Lactobacillaceae</taxon>
        <taxon>Secundilactobacillus</taxon>
    </lineage>
</organism>
<keyword evidence="1" id="KW-0812">Transmembrane</keyword>
<dbReference type="Pfam" id="PF07853">
    <property type="entry name" value="DUF1648"/>
    <property type="match status" value="1"/>
</dbReference>
<feature type="transmembrane region" description="Helical" evidence="1">
    <location>
        <begin position="96"/>
        <end position="118"/>
    </location>
</feature>
<keyword evidence="1" id="KW-1133">Transmembrane helix</keyword>
<evidence type="ECO:0000313" key="3">
    <source>
        <dbReference type="EMBL" id="KRN15984.1"/>
    </source>
</evidence>
<evidence type="ECO:0000313" key="4">
    <source>
        <dbReference type="Proteomes" id="UP000051442"/>
    </source>
</evidence>
<evidence type="ECO:0000256" key="1">
    <source>
        <dbReference type="SAM" id="Phobius"/>
    </source>
</evidence>
<dbReference type="InterPro" id="IPR012867">
    <property type="entry name" value="DUF1648"/>
</dbReference>
<dbReference type="EMBL" id="AYZM01000177">
    <property type="protein sequence ID" value="KRN15984.1"/>
    <property type="molecule type" value="Genomic_DNA"/>
</dbReference>
<feature type="transmembrane region" description="Helical" evidence="1">
    <location>
        <begin position="12"/>
        <end position="33"/>
    </location>
</feature>
<proteinExistence type="predicted"/>